<reference evidence="2 3" key="1">
    <citation type="journal article" date="2012" name="Proc. Natl. Acad. Sci. U.S.A.">
        <title>Comparative genomics of Ceriporiopsis subvermispora and Phanerochaete chrysosporium provide insight into selective ligninolysis.</title>
        <authorList>
            <person name="Fernandez-Fueyo E."/>
            <person name="Ruiz-Duenas F.J."/>
            <person name="Ferreira P."/>
            <person name="Floudas D."/>
            <person name="Hibbett D.S."/>
            <person name="Canessa P."/>
            <person name="Larrondo L.F."/>
            <person name="James T.Y."/>
            <person name="Seelenfreund D."/>
            <person name="Lobos S."/>
            <person name="Polanco R."/>
            <person name="Tello M."/>
            <person name="Honda Y."/>
            <person name="Watanabe T."/>
            <person name="Watanabe T."/>
            <person name="Ryu J.S."/>
            <person name="Kubicek C.P."/>
            <person name="Schmoll M."/>
            <person name="Gaskell J."/>
            <person name="Hammel K.E."/>
            <person name="St John F.J."/>
            <person name="Vanden Wymelenberg A."/>
            <person name="Sabat G."/>
            <person name="Splinter BonDurant S."/>
            <person name="Syed K."/>
            <person name="Yadav J.S."/>
            <person name="Doddapaneni H."/>
            <person name="Subramanian V."/>
            <person name="Lavin J.L."/>
            <person name="Oguiza J.A."/>
            <person name="Perez G."/>
            <person name="Pisabarro A.G."/>
            <person name="Ramirez L."/>
            <person name="Santoyo F."/>
            <person name="Master E."/>
            <person name="Coutinho P.M."/>
            <person name="Henrissat B."/>
            <person name="Lombard V."/>
            <person name="Magnuson J.K."/>
            <person name="Kuees U."/>
            <person name="Hori C."/>
            <person name="Igarashi K."/>
            <person name="Samejima M."/>
            <person name="Held B.W."/>
            <person name="Barry K.W."/>
            <person name="LaButti K.M."/>
            <person name="Lapidus A."/>
            <person name="Lindquist E.A."/>
            <person name="Lucas S.M."/>
            <person name="Riley R."/>
            <person name="Salamov A.A."/>
            <person name="Hoffmeister D."/>
            <person name="Schwenk D."/>
            <person name="Hadar Y."/>
            <person name="Yarden O."/>
            <person name="de Vries R.P."/>
            <person name="Wiebenga A."/>
            <person name="Stenlid J."/>
            <person name="Eastwood D."/>
            <person name="Grigoriev I.V."/>
            <person name="Berka R.M."/>
            <person name="Blanchette R.A."/>
            <person name="Kersten P."/>
            <person name="Martinez A.T."/>
            <person name="Vicuna R."/>
            <person name="Cullen D."/>
        </authorList>
    </citation>
    <scope>NUCLEOTIDE SEQUENCE [LARGE SCALE GENOMIC DNA]</scope>
    <source>
        <strain evidence="2 3">B</strain>
    </source>
</reference>
<organism evidence="2 3">
    <name type="scientific">Ceriporiopsis subvermispora (strain B)</name>
    <name type="common">White-rot fungus</name>
    <name type="synonym">Gelatoporia subvermispora</name>
    <dbReference type="NCBI Taxonomy" id="914234"/>
    <lineage>
        <taxon>Eukaryota</taxon>
        <taxon>Fungi</taxon>
        <taxon>Dikarya</taxon>
        <taxon>Basidiomycota</taxon>
        <taxon>Agaricomycotina</taxon>
        <taxon>Agaricomycetes</taxon>
        <taxon>Polyporales</taxon>
        <taxon>Gelatoporiaceae</taxon>
        <taxon>Gelatoporia</taxon>
    </lineage>
</organism>
<evidence type="ECO:0008006" key="4">
    <source>
        <dbReference type="Google" id="ProtNLM"/>
    </source>
</evidence>
<dbReference type="InterPro" id="IPR007145">
    <property type="entry name" value="MAP65_Ase1_PRC1"/>
</dbReference>
<gene>
    <name evidence="2" type="ORF">CERSUDRAFT_124274</name>
</gene>
<protein>
    <recommendedName>
        <fullName evidence="4">Microtubule associated protein</fullName>
    </recommendedName>
</protein>
<feature type="compositionally biased region" description="Basic and acidic residues" evidence="1">
    <location>
        <begin position="805"/>
        <end position="816"/>
    </location>
</feature>
<dbReference type="EMBL" id="KB445798">
    <property type="protein sequence ID" value="EMD36432.1"/>
    <property type="molecule type" value="Genomic_DNA"/>
</dbReference>
<dbReference type="GO" id="GO:0005737">
    <property type="term" value="C:cytoplasm"/>
    <property type="evidence" value="ECO:0007669"/>
    <property type="project" value="TreeGrafter"/>
</dbReference>
<feature type="compositionally biased region" description="Polar residues" evidence="1">
    <location>
        <begin position="636"/>
        <end position="645"/>
    </location>
</feature>
<dbReference type="Gene3D" id="1.20.58.1520">
    <property type="match status" value="1"/>
</dbReference>
<dbReference type="HOGENOM" id="CLU_009812_0_0_1"/>
<feature type="compositionally biased region" description="Polar residues" evidence="1">
    <location>
        <begin position="683"/>
        <end position="700"/>
    </location>
</feature>
<dbReference type="Pfam" id="PF03999">
    <property type="entry name" value="MAP65_ASE1"/>
    <property type="match status" value="1"/>
</dbReference>
<sequence length="853" mass="93393">MSSTNSAITSLLNSLHTHIQSQTQILPTLHSQLGLPATALTDELRTLQQRLTECIEGQIDVRRKQVDEWFVKCNGVESECIRYGKALGGNLKVTGTSVGEIRKEQTLPKRYEVICEYQEKLRQRAYILAVTVSFIADCEAIKAPGNATPAPGALMDPVSAGSSSAGAIYHTKLEQIMSLTGRLRNLANTLGPDFYSDEVLEPTPAPDEDEDDPTFHRDVTPERFAKLERELVRGKGELAKRLSQLSATMVQIDWLYTELGVAPPPVDDLPVAPLASSLASSSRTVLRSTSVCSTRSSHADPFLSTSINSAALATPTPGYKSRQQTPLLLLTAAESDDETEEDSEVDYQRVFARFVARMEEASEEDLDANATIGLEGVDPTPGLLAWAESTRLRLEETKRKREAHIQAMYDQLEALWRRLGVKDSEMEAFVEANRGSTESTVKAYEEELERMLELKRERMGVFVENARAEIIKLWDELMVGEEERADFAPFADDEHTEELLSIHEDEIRRLKEERRLKGPLLASIRKYFDICEDEKELAAAASDQSRLLGRGPRDPGRLLREEKMRKRVTKEKPRLEQDLLASIPAWEAETGRGFLVHGESILQILMETVSAADKENNCRRTRQTARAGSVPARATTPLNGTQQHPPASGPVKGAITPAVRAGSAAAAASRSGPSKRAKLGESTAHNSAGSRMALRSSSNAKHADTERAPSPSTKIPSKTPTVTSSLPRKRIATAPVPTPVSRSGALHNVNGLGHGRVPSRPHHAHSYHPYPMSHRTASHASAASSRTYGLAGANNAAMARKASRARRESFKPRPSVDEAWPGAVCPGTADVGGAVRKWVGFSGGPVREEEEDF</sequence>
<dbReference type="GO" id="GO:0051256">
    <property type="term" value="P:mitotic spindle midzone assembly"/>
    <property type="evidence" value="ECO:0007669"/>
    <property type="project" value="TreeGrafter"/>
</dbReference>
<evidence type="ECO:0000256" key="1">
    <source>
        <dbReference type="SAM" id="MobiDB-lite"/>
    </source>
</evidence>
<keyword evidence="3" id="KW-1185">Reference proteome</keyword>
<dbReference type="Proteomes" id="UP000016930">
    <property type="component" value="Unassembled WGS sequence"/>
</dbReference>
<feature type="compositionally biased region" description="Low complexity" evidence="1">
    <location>
        <begin position="709"/>
        <end position="725"/>
    </location>
</feature>
<dbReference type="AlphaFoldDB" id="M2RDD6"/>
<accession>M2RDD6</accession>
<evidence type="ECO:0000313" key="2">
    <source>
        <dbReference type="EMBL" id="EMD36432.1"/>
    </source>
</evidence>
<evidence type="ECO:0000313" key="3">
    <source>
        <dbReference type="Proteomes" id="UP000016930"/>
    </source>
</evidence>
<dbReference type="STRING" id="914234.M2RDD6"/>
<dbReference type="GO" id="GO:0008017">
    <property type="term" value="F:microtubule binding"/>
    <property type="evidence" value="ECO:0007669"/>
    <property type="project" value="InterPro"/>
</dbReference>
<dbReference type="PANTHER" id="PTHR19321">
    <property type="entry name" value="PROTEIN REGULATOR OF CYTOKINESIS 1 PRC1-RELATED"/>
    <property type="match status" value="1"/>
</dbReference>
<feature type="compositionally biased region" description="Low complexity" evidence="1">
    <location>
        <begin position="657"/>
        <end position="674"/>
    </location>
</feature>
<feature type="region of interest" description="Disordered" evidence="1">
    <location>
        <begin position="805"/>
        <end position="824"/>
    </location>
</feature>
<feature type="region of interest" description="Disordered" evidence="1">
    <location>
        <begin position="615"/>
        <end position="744"/>
    </location>
</feature>
<dbReference type="GO" id="GO:1990023">
    <property type="term" value="C:mitotic spindle midzone"/>
    <property type="evidence" value="ECO:0007669"/>
    <property type="project" value="TreeGrafter"/>
</dbReference>
<name>M2RDD6_CERS8</name>
<dbReference type="PANTHER" id="PTHR19321:SF41">
    <property type="entry name" value="FASCETTO-RELATED"/>
    <property type="match status" value="1"/>
</dbReference>
<dbReference type="OrthoDB" id="642895at2759"/>
<proteinExistence type="predicted"/>